<dbReference type="Gene3D" id="3.20.20.80">
    <property type="entry name" value="Glycosidases"/>
    <property type="match status" value="1"/>
</dbReference>
<dbReference type="InterPro" id="IPR015882">
    <property type="entry name" value="HEX_bac_N"/>
</dbReference>
<evidence type="ECO:0000259" key="7">
    <source>
        <dbReference type="PROSITE" id="PS50022"/>
    </source>
</evidence>
<dbReference type="AlphaFoldDB" id="A0A1F7F4F8"/>
<name>A0A1F7F4F8_UNCRA</name>
<dbReference type="SUPFAM" id="SSF49785">
    <property type="entry name" value="Galactose-binding domain-like"/>
    <property type="match status" value="1"/>
</dbReference>
<dbReference type="CDD" id="cd06563">
    <property type="entry name" value="GH20_chitobiase-like"/>
    <property type="match status" value="1"/>
</dbReference>
<comment type="similarity">
    <text evidence="2">Belongs to the glycosyl hydrolase 20 family.</text>
</comment>
<gene>
    <name evidence="8" type="ORF">A2519_05900</name>
</gene>
<reference evidence="8 9" key="1">
    <citation type="journal article" date="2016" name="Nat. Commun.">
        <title>Thousands of microbial genomes shed light on interconnected biogeochemical processes in an aquifer system.</title>
        <authorList>
            <person name="Anantharaman K."/>
            <person name="Brown C.T."/>
            <person name="Hug L.A."/>
            <person name="Sharon I."/>
            <person name="Castelle C.J."/>
            <person name="Probst A.J."/>
            <person name="Thomas B.C."/>
            <person name="Singh A."/>
            <person name="Wilkins M.J."/>
            <person name="Karaoz U."/>
            <person name="Brodie E.L."/>
            <person name="Williams K.H."/>
            <person name="Hubbard S.S."/>
            <person name="Banfield J.F."/>
        </authorList>
    </citation>
    <scope>NUCLEOTIDE SEQUENCE [LARGE SCALE GENOMIC DNA]</scope>
</reference>
<dbReference type="PRINTS" id="PR00738">
    <property type="entry name" value="GLHYDRLASE20"/>
</dbReference>
<evidence type="ECO:0000256" key="5">
    <source>
        <dbReference type="ARBA" id="ARBA00023295"/>
    </source>
</evidence>
<evidence type="ECO:0000256" key="2">
    <source>
        <dbReference type="ARBA" id="ARBA00006285"/>
    </source>
</evidence>
<dbReference type="GO" id="GO:0030203">
    <property type="term" value="P:glycosaminoglycan metabolic process"/>
    <property type="evidence" value="ECO:0007669"/>
    <property type="project" value="TreeGrafter"/>
</dbReference>
<keyword evidence="5" id="KW-0326">Glycosidase</keyword>
<dbReference type="EC" id="3.2.1.52" evidence="3"/>
<keyword evidence="4" id="KW-0378">Hydrolase</keyword>
<evidence type="ECO:0000313" key="9">
    <source>
        <dbReference type="Proteomes" id="UP000179243"/>
    </source>
</evidence>
<dbReference type="SUPFAM" id="SSF51445">
    <property type="entry name" value="(Trans)glycosidases"/>
    <property type="match status" value="1"/>
</dbReference>
<dbReference type="Gene3D" id="3.30.379.10">
    <property type="entry name" value="Chitobiase/beta-hexosaminidase domain 2-like"/>
    <property type="match status" value="1"/>
</dbReference>
<dbReference type="PROSITE" id="PS50022">
    <property type="entry name" value="FA58C_3"/>
    <property type="match status" value="1"/>
</dbReference>
<dbReference type="InterPro" id="IPR015883">
    <property type="entry name" value="Glyco_hydro_20_cat"/>
</dbReference>
<dbReference type="PANTHER" id="PTHR22600:SF57">
    <property type="entry name" value="BETA-N-ACETYLHEXOSAMINIDASE"/>
    <property type="match status" value="1"/>
</dbReference>
<dbReference type="NCBIfam" id="TIGR04183">
    <property type="entry name" value="Por_Secre_tail"/>
    <property type="match status" value="1"/>
</dbReference>
<dbReference type="GO" id="GO:0004563">
    <property type="term" value="F:beta-N-acetylhexosaminidase activity"/>
    <property type="evidence" value="ECO:0007669"/>
    <property type="project" value="UniProtKB-EC"/>
</dbReference>
<dbReference type="Pfam" id="PF00754">
    <property type="entry name" value="F5_F8_type_C"/>
    <property type="match status" value="1"/>
</dbReference>
<dbReference type="InterPro" id="IPR026444">
    <property type="entry name" value="Secre_tail"/>
</dbReference>
<proteinExistence type="inferred from homology"/>
<dbReference type="EMBL" id="MFYX01000124">
    <property type="protein sequence ID" value="OGK01531.1"/>
    <property type="molecule type" value="Genomic_DNA"/>
</dbReference>
<dbReference type="GO" id="GO:0016020">
    <property type="term" value="C:membrane"/>
    <property type="evidence" value="ECO:0007669"/>
    <property type="project" value="TreeGrafter"/>
</dbReference>
<organism evidence="8 9">
    <name type="scientific">Candidatus Raymondbacteria bacterium RIFOXYD12_FULL_49_13</name>
    <dbReference type="NCBI Taxonomy" id="1817890"/>
    <lineage>
        <taxon>Bacteria</taxon>
        <taxon>Raymondiibacteriota</taxon>
    </lineage>
</organism>
<dbReference type="PANTHER" id="PTHR22600">
    <property type="entry name" value="BETA-HEXOSAMINIDASE"/>
    <property type="match status" value="1"/>
</dbReference>
<sequence length="773" mass="85284">MFREIGLLKCIFAIGFLSFSAYCQAPYIIPQPREMRIDAGSFTINGSTAIVTSDTFLGIGQYLSDFLAIPTGFSLPVSGISGAYPVHSIVIDTVHDSALGTEGYSLQVLPDKIIIRAQGGAGAFYACQTLRQMLPLCIESQTAMADTQWTVPCAAIRDWPCFPWRGCLLDVGRHFRSKAYVKKYIDLLSYHKMNRFHWHLTEDQGWRIEILGKPKLTQIGAWREDGSGGTYGGYYSQDDVREIVAYAQSKFVEIVPEIEMPGHCMAALASYPELSCTGGPFVVPTSWGIKEDVYCAGNDSVFTFLEDVLDEVVSLFPSQWIHIGGDECPKARWQACPKCQARMVAEGLADENELQSYFIQRIENYLQTKNKRIIGWDEILAGGLAQNATVQSWRGETGGISAAAAGHDAIMSPQSHCYLDYSYSSISMLQALSYNPIPATLPDSAKKYILGLEGCMWGESTPTDSIVDRQTFPRLCALAEAAWLPDSAKDWNSFRDRIGVHGIRLDYLGVKFYHALEIYWGMPLPKDEVIPQAGWSLQYVDSEEHTAENGSAANAFDGDYATIWHTAYTDSQPVPPHEIQINLGADYTICAFDYLPRQTGSQNGQIQNYEFYTSMDGAAWGTPVAQGTLDISTRLGQKITFQPVIARYIRLVALSGVGIWTTVAEINLLEYQGSKAAPVNTRVETHTSLNAWPNPFNPSVTVSVSGYASGDKLKIEIFDMSGRLVTIVNAPAHGAYASWDGTNAVGKHVSSGLYFIRARIDGKFICKTILLSK</sequence>
<comment type="catalytic activity">
    <reaction evidence="1">
        <text>Hydrolysis of terminal non-reducing N-acetyl-D-hexosamine residues in N-acetyl-beta-D-hexosaminides.</text>
        <dbReference type="EC" id="3.2.1.52"/>
    </reaction>
</comment>
<dbReference type="InterPro" id="IPR029018">
    <property type="entry name" value="Hex-like_dom2"/>
</dbReference>
<comment type="caution">
    <text evidence="8">The sequence shown here is derived from an EMBL/GenBank/DDBJ whole genome shotgun (WGS) entry which is preliminary data.</text>
</comment>
<dbReference type="InterPro" id="IPR000421">
    <property type="entry name" value="FA58C"/>
</dbReference>
<dbReference type="Gene3D" id="2.60.40.4070">
    <property type="match status" value="1"/>
</dbReference>
<dbReference type="InterPro" id="IPR025705">
    <property type="entry name" value="Beta_hexosaminidase_sua/sub"/>
</dbReference>
<dbReference type="GO" id="GO:0005975">
    <property type="term" value="P:carbohydrate metabolic process"/>
    <property type="evidence" value="ECO:0007669"/>
    <property type="project" value="InterPro"/>
</dbReference>
<dbReference type="InterPro" id="IPR008979">
    <property type="entry name" value="Galactose-bd-like_sf"/>
</dbReference>
<dbReference type="Gene3D" id="2.60.120.260">
    <property type="entry name" value="Galactose-binding domain-like"/>
    <property type="match status" value="1"/>
</dbReference>
<dbReference type="InterPro" id="IPR017853">
    <property type="entry name" value="GH"/>
</dbReference>
<protein>
    <recommendedName>
        <fullName evidence="3">beta-N-acetylhexosaminidase</fullName>
        <ecNumber evidence="3">3.2.1.52</ecNumber>
    </recommendedName>
</protein>
<evidence type="ECO:0000256" key="4">
    <source>
        <dbReference type="ARBA" id="ARBA00022801"/>
    </source>
</evidence>
<evidence type="ECO:0000256" key="1">
    <source>
        <dbReference type="ARBA" id="ARBA00001231"/>
    </source>
</evidence>
<feature type="domain" description="F5/8 type C" evidence="7">
    <location>
        <begin position="515"/>
        <end position="671"/>
    </location>
</feature>
<feature type="active site" description="Proton donor" evidence="6">
    <location>
        <position position="327"/>
    </location>
</feature>
<accession>A0A1F7F4F8</accession>
<evidence type="ECO:0000313" key="8">
    <source>
        <dbReference type="EMBL" id="OGK01531.1"/>
    </source>
</evidence>
<evidence type="ECO:0000256" key="3">
    <source>
        <dbReference type="ARBA" id="ARBA00012663"/>
    </source>
</evidence>
<dbReference type="Pfam" id="PF02838">
    <property type="entry name" value="Glyco_hydro_20b"/>
    <property type="match status" value="1"/>
</dbReference>
<dbReference type="Proteomes" id="UP000179243">
    <property type="component" value="Unassembled WGS sequence"/>
</dbReference>
<evidence type="ECO:0000256" key="6">
    <source>
        <dbReference type="PIRSR" id="PIRSR625705-1"/>
    </source>
</evidence>
<dbReference type="Pfam" id="PF00728">
    <property type="entry name" value="Glyco_hydro_20"/>
    <property type="match status" value="1"/>
</dbReference>
<dbReference type="SUPFAM" id="SSF55545">
    <property type="entry name" value="beta-N-acetylhexosaminidase-like domain"/>
    <property type="match status" value="1"/>
</dbReference>